<evidence type="ECO:0000256" key="4">
    <source>
        <dbReference type="ARBA" id="ARBA00022701"/>
    </source>
</evidence>
<evidence type="ECO:0000256" key="10">
    <source>
        <dbReference type="PROSITE-ProRule" id="PRU00339"/>
    </source>
</evidence>
<dbReference type="Proteomes" id="UP000218238">
    <property type="component" value="Unassembled WGS sequence"/>
</dbReference>
<dbReference type="GO" id="GO:0007018">
    <property type="term" value="P:microtubule-based movement"/>
    <property type="evidence" value="ECO:0007669"/>
    <property type="project" value="TreeGrafter"/>
</dbReference>
<dbReference type="OrthoDB" id="582340at2"/>
<dbReference type="Gene3D" id="1.10.10.10">
    <property type="entry name" value="Winged helix-like DNA-binding domain superfamily/Winged helix DNA-binding domain"/>
    <property type="match status" value="1"/>
</dbReference>
<evidence type="ECO:0000256" key="9">
    <source>
        <dbReference type="ARBA" id="ARBA00023212"/>
    </source>
</evidence>
<dbReference type="PRINTS" id="PR00381">
    <property type="entry name" value="KINESINLIGHT"/>
</dbReference>
<gene>
    <name evidence="12" type="ORF">CK510_02445</name>
</gene>
<evidence type="ECO:0000256" key="7">
    <source>
        <dbReference type="ARBA" id="ARBA00023054"/>
    </source>
</evidence>
<dbReference type="RefSeq" id="WP_095720174.1">
    <property type="nucleotide sequence ID" value="NZ_NTFS01000014.1"/>
</dbReference>
<dbReference type="AlphaFoldDB" id="A0A2A2TPE8"/>
<dbReference type="PROSITE" id="PS50005">
    <property type="entry name" value="TPR"/>
    <property type="match status" value="2"/>
</dbReference>
<feature type="repeat" description="TPR" evidence="10">
    <location>
        <begin position="645"/>
        <end position="678"/>
    </location>
</feature>
<keyword evidence="8" id="KW-0505">Motor protein</keyword>
<evidence type="ECO:0000256" key="5">
    <source>
        <dbReference type="ARBA" id="ARBA00022737"/>
    </source>
</evidence>
<dbReference type="Pfam" id="PF13374">
    <property type="entry name" value="TPR_10"/>
    <property type="match status" value="2"/>
</dbReference>
<dbReference type="GO" id="GO:0043531">
    <property type="term" value="F:ADP binding"/>
    <property type="evidence" value="ECO:0007669"/>
    <property type="project" value="InterPro"/>
</dbReference>
<accession>A0A2A2TPE8</accession>
<evidence type="ECO:0000313" key="13">
    <source>
        <dbReference type="Proteomes" id="UP000218238"/>
    </source>
</evidence>
<dbReference type="Pfam" id="PF00931">
    <property type="entry name" value="NB-ARC"/>
    <property type="match status" value="1"/>
</dbReference>
<protein>
    <submittedName>
        <fullName evidence="12">Tetratricopeptide repeat protein</fullName>
    </submittedName>
</protein>
<keyword evidence="4" id="KW-0493">Microtubule</keyword>
<dbReference type="InterPro" id="IPR002151">
    <property type="entry name" value="Kinesin_light"/>
</dbReference>
<dbReference type="GO" id="GO:0005874">
    <property type="term" value="C:microtubule"/>
    <property type="evidence" value="ECO:0007669"/>
    <property type="project" value="UniProtKB-KW"/>
</dbReference>
<dbReference type="EMBL" id="NTFS01000014">
    <property type="protein sequence ID" value="PAX60320.1"/>
    <property type="molecule type" value="Genomic_DNA"/>
</dbReference>
<keyword evidence="13" id="KW-1185">Reference proteome</keyword>
<evidence type="ECO:0000256" key="8">
    <source>
        <dbReference type="ARBA" id="ARBA00023175"/>
    </source>
</evidence>
<dbReference type="SMART" id="SM00028">
    <property type="entry name" value="TPR"/>
    <property type="match status" value="8"/>
</dbReference>
<feature type="domain" description="NB-ARC" evidence="11">
    <location>
        <begin position="51"/>
        <end position="213"/>
    </location>
</feature>
<keyword evidence="5" id="KW-0677">Repeat</keyword>
<sequence length="789" mass="90087">MSNENWQGINFKDSNPIIQGNNFNFYPKNSIFSPIKNIPYRGSSQFVGRERELQLLHEKLNLSQPVAISAVAGMGGVGKTELAIRYAQQHESNYPGGICWINARGGNIAGEILQLAVYFGLEIPQVWQGRELNLQQQVKWLWQNWQPLEGSVLVVLDDVIDLDNILDFLPNENRFRVLITTRLRNLDTNIEEIHLDVLSPDEALELLKKIIGEKIGEYKFNQEIETAKELCKWLGYLPLGIELVGRYIVKKPPHFTLRKMLEQLKQQRLHQEAINPQQKGLSTAQRGVLAAFEISWVELNQETQQVAALLSLFAADIFVWEWVKSMTQSLNWDESDVETAIEQLYQRHLVQCLEEGGIYYYKIHPLIREFLQIKLIASAGSNKFKQAFASTFIEIAQTIPDSATLELINSVKNAIPHLTEVAENLIDAVSDENLIWVFTYLARFYNEQGLYILAEPWYEQCVSVIKSRLGENHPDYAGSLNNLALLFDSQGKYDRAEPLCQEALELTKRILGEHHLNYAISLNNLAGLYNSQGKYEAAEPLYIQALELIKSILGENHSSYASCLNNLALLYNSQGNYYKAEPLCQEALELTKCIFGEHHPKYAQSLNNLALIYYSQRKYDHAEPLYIQTLELTKRILGEHHPNYASSLNNLAALYYSQGKYEVAEPLYLQALELRKSIFGENYPDYASSLSNLAELYKSQGKYEAAELLYIQALELRKSILGENHPDYATSLNNLAELYQSQGRHYEAEPLFIQALEICEQSLGIAHPNTMTVRGNYAICLKEMSQRKR</sequence>
<comment type="similarity">
    <text evidence="2">Belongs to the kinesin light chain family.</text>
</comment>
<evidence type="ECO:0000256" key="1">
    <source>
        <dbReference type="ARBA" id="ARBA00004245"/>
    </source>
</evidence>
<evidence type="ECO:0000256" key="3">
    <source>
        <dbReference type="ARBA" id="ARBA00022490"/>
    </source>
</evidence>
<dbReference type="GO" id="GO:0005737">
    <property type="term" value="C:cytoplasm"/>
    <property type="evidence" value="ECO:0007669"/>
    <property type="project" value="TreeGrafter"/>
</dbReference>
<keyword evidence="6 10" id="KW-0802">TPR repeat</keyword>
<comment type="caution">
    <text evidence="12">The sequence shown here is derived from an EMBL/GenBank/DDBJ whole genome shotgun (WGS) entry which is preliminary data.</text>
</comment>
<keyword evidence="9" id="KW-0206">Cytoskeleton</keyword>
<dbReference type="SUPFAM" id="SSF48452">
    <property type="entry name" value="TPR-like"/>
    <property type="match status" value="2"/>
</dbReference>
<evidence type="ECO:0000313" key="12">
    <source>
        <dbReference type="EMBL" id="PAX60320.1"/>
    </source>
</evidence>
<dbReference type="GO" id="GO:0019894">
    <property type="term" value="F:kinesin binding"/>
    <property type="evidence" value="ECO:0007669"/>
    <property type="project" value="TreeGrafter"/>
</dbReference>
<proteinExistence type="inferred from homology"/>
<dbReference type="InterPro" id="IPR002182">
    <property type="entry name" value="NB-ARC"/>
</dbReference>
<evidence type="ECO:0000256" key="6">
    <source>
        <dbReference type="ARBA" id="ARBA00022803"/>
    </source>
</evidence>
<organism evidence="12 13">
    <name type="scientific">Brunnivagina elsteri CCALA 953</name>
    <dbReference type="NCBI Taxonomy" id="987040"/>
    <lineage>
        <taxon>Bacteria</taxon>
        <taxon>Bacillati</taxon>
        <taxon>Cyanobacteriota</taxon>
        <taxon>Cyanophyceae</taxon>
        <taxon>Nostocales</taxon>
        <taxon>Calotrichaceae</taxon>
        <taxon>Brunnivagina</taxon>
    </lineage>
</organism>
<comment type="subcellular location">
    <subcellularLocation>
        <location evidence="1">Cytoplasm</location>
        <location evidence="1">Cytoskeleton</location>
    </subcellularLocation>
</comment>
<keyword evidence="7" id="KW-0175">Coiled coil</keyword>
<dbReference type="PANTHER" id="PTHR45783:SF3">
    <property type="entry name" value="KINESIN LIGHT CHAIN"/>
    <property type="match status" value="1"/>
</dbReference>
<dbReference type="InterPro" id="IPR027417">
    <property type="entry name" value="P-loop_NTPase"/>
</dbReference>
<dbReference type="GO" id="GO:0005871">
    <property type="term" value="C:kinesin complex"/>
    <property type="evidence" value="ECO:0007669"/>
    <property type="project" value="InterPro"/>
</dbReference>
<name>A0A2A2TPE8_9CYAN</name>
<dbReference type="InterPro" id="IPR036388">
    <property type="entry name" value="WH-like_DNA-bd_sf"/>
</dbReference>
<keyword evidence="3" id="KW-0963">Cytoplasm</keyword>
<evidence type="ECO:0000259" key="11">
    <source>
        <dbReference type="Pfam" id="PF00931"/>
    </source>
</evidence>
<dbReference type="Pfam" id="PF13424">
    <property type="entry name" value="TPR_12"/>
    <property type="match status" value="3"/>
</dbReference>
<dbReference type="Gene3D" id="3.40.50.300">
    <property type="entry name" value="P-loop containing nucleotide triphosphate hydrolases"/>
    <property type="match status" value="1"/>
</dbReference>
<dbReference type="Gene3D" id="1.25.40.10">
    <property type="entry name" value="Tetratricopeptide repeat domain"/>
    <property type="match status" value="3"/>
</dbReference>
<dbReference type="SUPFAM" id="SSF52540">
    <property type="entry name" value="P-loop containing nucleoside triphosphate hydrolases"/>
    <property type="match status" value="1"/>
</dbReference>
<feature type="repeat" description="TPR" evidence="10">
    <location>
        <begin position="687"/>
        <end position="720"/>
    </location>
</feature>
<evidence type="ECO:0000256" key="2">
    <source>
        <dbReference type="ARBA" id="ARBA00009622"/>
    </source>
</evidence>
<dbReference type="InterPro" id="IPR019734">
    <property type="entry name" value="TPR_rpt"/>
</dbReference>
<reference evidence="12 13" key="1">
    <citation type="submission" date="2017-08" db="EMBL/GenBank/DDBJ databases">
        <title>Draft genome sequence of filamentous cyanobacterium Calothrix elsteri CCALA 953.</title>
        <authorList>
            <person name="Gagunashvili A.N."/>
            <person name="Elster J."/>
            <person name="Andresson O.S."/>
        </authorList>
    </citation>
    <scope>NUCLEOTIDE SEQUENCE [LARGE SCALE GENOMIC DNA]</scope>
    <source>
        <strain evidence="12 13">CCALA 953</strain>
    </source>
</reference>
<dbReference type="PANTHER" id="PTHR45783">
    <property type="entry name" value="KINESIN LIGHT CHAIN"/>
    <property type="match status" value="1"/>
</dbReference>
<dbReference type="InterPro" id="IPR011990">
    <property type="entry name" value="TPR-like_helical_dom_sf"/>
</dbReference>